<dbReference type="GO" id="GO:0007188">
    <property type="term" value="P:adenylate cyclase-modulating G protein-coupled receptor signaling pathway"/>
    <property type="evidence" value="ECO:0007669"/>
    <property type="project" value="TreeGrafter"/>
</dbReference>
<dbReference type="GO" id="GO:0003924">
    <property type="term" value="F:GTPase activity"/>
    <property type="evidence" value="ECO:0007669"/>
    <property type="project" value="InterPro"/>
</dbReference>
<dbReference type="Gene3D" id="3.40.50.300">
    <property type="entry name" value="P-loop containing nucleotide triphosphate hydrolases"/>
    <property type="match status" value="2"/>
</dbReference>
<dbReference type="SUPFAM" id="SSF52540">
    <property type="entry name" value="P-loop containing nucleoside triphosphate hydrolases"/>
    <property type="match status" value="1"/>
</dbReference>
<evidence type="ECO:0000256" key="5">
    <source>
        <dbReference type="PIRSR" id="PIRSR601019-1"/>
    </source>
</evidence>
<keyword evidence="6" id="KW-0460">Magnesium</keyword>
<evidence type="ECO:0000256" key="7">
    <source>
        <dbReference type="SAM" id="MobiDB-lite"/>
    </source>
</evidence>
<dbReference type="SUPFAM" id="SSF47895">
    <property type="entry name" value="Transducin (alpha subunit), insertion domain"/>
    <property type="match status" value="1"/>
</dbReference>
<dbReference type="GO" id="GO:0046872">
    <property type="term" value="F:metal ion binding"/>
    <property type="evidence" value="ECO:0007669"/>
    <property type="project" value="UniProtKB-KW"/>
</dbReference>
<dbReference type="GO" id="GO:0031683">
    <property type="term" value="F:G-protein beta/gamma-subunit complex binding"/>
    <property type="evidence" value="ECO:0007669"/>
    <property type="project" value="InterPro"/>
</dbReference>
<dbReference type="InterPro" id="IPR001019">
    <property type="entry name" value="Gprotein_alpha_su"/>
</dbReference>
<dbReference type="AlphaFoldDB" id="A0A369JLQ3"/>
<feature type="binding site" evidence="6">
    <location>
        <position position="298"/>
    </location>
    <ligand>
        <name>Mg(2+)</name>
        <dbReference type="ChEBI" id="CHEBI:18420"/>
    </ligand>
</feature>
<dbReference type="GO" id="GO:0001664">
    <property type="term" value="F:G protein-coupled receptor binding"/>
    <property type="evidence" value="ECO:0007669"/>
    <property type="project" value="TreeGrafter"/>
</dbReference>
<evidence type="ECO:0000256" key="3">
    <source>
        <dbReference type="ARBA" id="ARBA00023134"/>
    </source>
</evidence>
<name>A0A369JLQ3_HYPMA</name>
<dbReference type="GO" id="GO:0005834">
    <property type="term" value="C:heterotrimeric G-protein complex"/>
    <property type="evidence" value="ECO:0007669"/>
    <property type="project" value="TreeGrafter"/>
</dbReference>
<dbReference type="EMBL" id="LUEZ02000076">
    <property type="protein sequence ID" value="RDB19716.1"/>
    <property type="molecule type" value="Genomic_DNA"/>
</dbReference>
<dbReference type="Pfam" id="PF00503">
    <property type="entry name" value="G-alpha"/>
    <property type="match status" value="1"/>
</dbReference>
<feature type="binding site" evidence="5">
    <location>
        <begin position="267"/>
        <end position="268"/>
    </location>
    <ligand>
        <name>GTP</name>
        <dbReference type="ChEBI" id="CHEBI:37565"/>
    </ligand>
</feature>
<keyword evidence="1 6" id="KW-0479">Metal-binding</keyword>
<dbReference type="PANTHER" id="PTHR10218">
    <property type="entry name" value="GTP-BINDING PROTEIN ALPHA SUBUNIT"/>
    <property type="match status" value="1"/>
</dbReference>
<feature type="region of interest" description="Disordered" evidence="7">
    <location>
        <begin position="1"/>
        <end position="23"/>
    </location>
</feature>
<dbReference type="InterPro" id="IPR027417">
    <property type="entry name" value="P-loop_NTPase"/>
</dbReference>
<accession>A0A369JLQ3</accession>
<dbReference type="PRINTS" id="PR00318">
    <property type="entry name" value="GPROTEINA"/>
</dbReference>
<dbReference type="GO" id="GO:0005737">
    <property type="term" value="C:cytoplasm"/>
    <property type="evidence" value="ECO:0007669"/>
    <property type="project" value="TreeGrafter"/>
</dbReference>
<dbReference type="PANTHER" id="PTHR10218:SF360">
    <property type="entry name" value="GUANINE NUCLEOTIDE-BINDING PROTEIN SUBUNIT ALPHA HOMOLOG"/>
    <property type="match status" value="1"/>
</dbReference>
<evidence type="ECO:0000256" key="6">
    <source>
        <dbReference type="PIRSR" id="PIRSR601019-2"/>
    </source>
</evidence>
<keyword evidence="9" id="KW-1185">Reference proteome</keyword>
<reference evidence="8" key="1">
    <citation type="submission" date="2018-04" db="EMBL/GenBank/DDBJ databases">
        <title>Whole genome sequencing of Hypsizygus marmoreus.</title>
        <authorList>
            <person name="Choi I.-G."/>
            <person name="Min B."/>
            <person name="Kim J.-G."/>
            <person name="Kim S."/>
            <person name="Oh Y.-L."/>
            <person name="Kong W.-S."/>
            <person name="Park H."/>
            <person name="Jeong J."/>
            <person name="Song E.-S."/>
        </authorList>
    </citation>
    <scope>NUCLEOTIDE SEQUENCE [LARGE SCALE GENOMIC DNA]</scope>
    <source>
        <strain evidence="8">51987-8</strain>
    </source>
</reference>
<dbReference type="PROSITE" id="PS51882">
    <property type="entry name" value="G_ALPHA"/>
    <property type="match status" value="1"/>
</dbReference>
<comment type="caution">
    <text evidence="8">The sequence shown here is derived from an EMBL/GenBank/DDBJ whole genome shotgun (WGS) entry which is preliminary data.</text>
</comment>
<proteinExistence type="predicted"/>
<dbReference type="SMART" id="SM00275">
    <property type="entry name" value="G_alpha"/>
    <property type="match status" value="1"/>
</dbReference>
<feature type="binding site" evidence="5">
    <location>
        <begin position="399"/>
        <end position="402"/>
    </location>
    <ligand>
        <name>GTP</name>
        <dbReference type="ChEBI" id="CHEBI:37565"/>
    </ligand>
</feature>
<evidence type="ECO:0000256" key="1">
    <source>
        <dbReference type="ARBA" id="ARBA00022723"/>
    </source>
</evidence>
<gene>
    <name evidence="8" type="primary">GPA1_1</name>
    <name evidence="8" type="ORF">Hypma_013199</name>
</gene>
<dbReference type="STRING" id="39966.A0A369JLQ3"/>
<dbReference type="InParanoid" id="A0A369JLQ3"/>
<dbReference type="InterPro" id="IPR011025">
    <property type="entry name" value="GproteinA_insert"/>
</dbReference>
<evidence type="ECO:0000313" key="9">
    <source>
        <dbReference type="Proteomes" id="UP000076154"/>
    </source>
</evidence>
<dbReference type="OrthoDB" id="5817230at2759"/>
<keyword evidence="2 5" id="KW-0547">Nucleotide-binding</keyword>
<dbReference type="FunFam" id="3.40.50.300:FF:000692">
    <property type="entry name" value="Guanine nucleotide-binding protein subunit alpha"/>
    <property type="match status" value="1"/>
</dbReference>
<keyword evidence="3 5" id="KW-0342">GTP-binding</keyword>
<evidence type="ECO:0000256" key="2">
    <source>
        <dbReference type="ARBA" id="ARBA00022741"/>
    </source>
</evidence>
<evidence type="ECO:0000313" key="8">
    <source>
        <dbReference type="EMBL" id="RDB19716.1"/>
    </source>
</evidence>
<dbReference type="CDD" id="cd00066">
    <property type="entry name" value="G-alpha"/>
    <property type="match status" value="1"/>
</dbReference>
<feature type="compositionally biased region" description="Acidic residues" evidence="7">
    <location>
        <begin position="127"/>
        <end position="139"/>
    </location>
</feature>
<evidence type="ECO:0000256" key="4">
    <source>
        <dbReference type="ARBA" id="ARBA00023224"/>
    </source>
</evidence>
<keyword evidence="4" id="KW-0807">Transducer</keyword>
<feature type="region of interest" description="Disordered" evidence="7">
    <location>
        <begin position="121"/>
        <end position="143"/>
    </location>
</feature>
<organism evidence="8 9">
    <name type="scientific">Hypsizygus marmoreus</name>
    <name type="common">White beech mushroom</name>
    <name type="synonym">Agaricus marmoreus</name>
    <dbReference type="NCBI Taxonomy" id="39966"/>
    <lineage>
        <taxon>Eukaryota</taxon>
        <taxon>Fungi</taxon>
        <taxon>Dikarya</taxon>
        <taxon>Basidiomycota</taxon>
        <taxon>Agaricomycotina</taxon>
        <taxon>Agaricomycetes</taxon>
        <taxon>Agaricomycetidae</taxon>
        <taxon>Agaricales</taxon>
        <taxon>Tricholomatineae</taxon>
        <taxon>Lyophyllaceae</taxon>
        <taxon>Hypsizygus</taxon>
    </lineage>
</organism>
<dbReference type="GO" id="GO:0005525">
    <property type="term" value="F:GTP binding"/>
    <property type="evidence" value="ECO:0007669"/>
    <property type="project" value="UniProtKB-KW"/>
</dbReference>
<dbReference type="Proteomes" id="UP000076154">
    <property type="component" value="Unassembled WGS sequence"/>
</dbReference>
<protein>
    <submittedName>
        <fullName evidence="8">Guanine nucleotide-binding protein alpha-1 subunit</fullName>
    </submittedName>
</protein>
<sequence length="488" mass="55378">MGFTPGPTDPFLEFMRPPPDETPAQATARLKRELDAQRVSDRIDEEIKQERALAKKEKNVVKVLLLGQSESGKSTTLKNFRMRYAQADWEKERNGWRSVVQLNIVRSITTILSVIESELNGEAPAQSDDDEATQVDNGEDQSMKFTDRHQLLMIRLAPLRGVEAELKRRLGSGTEPVSVQPALAMTATPFEDPAASKNLRKSLPEFAVRSWKDVLDRDGQPPRTEEASADLDQATVTIAVCMNDMKALWDDKTVRLALKRRKLRLPDSAGFFLNDLDRIASRDYVVSDNDIVRARLRTVGIQEHRLKFTHGPFDNPKIGMVAGWEWRIFDVGGCRTSRAAWLPFFDNVNVIIFLSPVSVFDQRLEEDPRVNRLEDSIILWTSICSSKLLAKTQLILFLNKCDLLRRKLKRGIKVSSFLPSYGERPNEVIPVVKYLREKFKDIQKHSSPEPRSTYIYPTTVTDTEATAVTLESVRDGVLRENLATSQLI</sequence>